<feature type="region of interest" description="Disordered" evidence="1">
    <location>
        <begin position="1"/>
        <end position="23"/>
    </location>
</feature>
<keyword evidence="3" id="KW-1185">Reference proteome</keyword>
<accession>M2YIG4</accession>
<evidence type="ECO:0000313" key="3">
    <source>
        <dbReference type="Proteomes" id="UP000016933"/>
    </source>
</evidence>
<proteinExistence type="predicted"/>
<name>M2YIG4_DOTSN</name>
<dbReference type="EMBL" id="KB446546">
    <property type="protein sequence ID" value="EME38701.1"/>
    <property type="molecule type" value="Genomic_DNA"/>
</dbReference>
<dbReference type="HOGENOM" id="CLU_642538_0_0_1"/>
<evidence type="ECO:0000313" key="2">
    <source>
        <dbReference type="EMBL" id="EME38701.1"/>
    </source>
</evidence>
<reference evidence="2 3" key="2">
    <citation type="journal article" date="2012" name="PLoS Pathog.">
        <title>Diverse lifestyles and strategies of plant pathogenesis encoded in the genomes of eighteen Dothideomycetes fungi.</title>
        <authorList>
            <person name="Ohm R.A."/>
            <person name="Feau N."/>
            <person name="Henrissat B."/>
            <person name="Schoch C.L."/>
            <person name="Horwitz B.A."/>
            <person name="Barry K.W."/>
            <person name="Condon B.J."/>
            <person name="Copeland A.C."/>
            <person name="Dhillon B."/>
            <person name="Glaser F."/>
            <person name="Hesse C.N."/>
            <person name="Kosti I."/>
            <person name="LaButti K."/>
            <person name="Lindquist E.A."/>
            <person name="Lucas S."/>
            <person name="Salamov A.A."/>
            <person name="Bradshaw R.E."/>
            <person name="Ciuffetti L."/>
            <person name="Hamelin R.C."/>
            <person name="Kema G.H.J."/>
            <person name="Lawrence C."/>
            <person name="Scott J.A."/>
            <person name="Spatafora J.W."/>
            <person name="Turgeon B.G."/>
            <person name="de Wit P.J.G.M."/>
            <person name="Zhong S."/>
            <person name="Goodwin S.B."/>
            <person name="Grigoriev I.V."/>
        </authorList>
    </citation>
    <scope>NUCLEOTIDE SEQUENCE [LARGE SCALE GENOMIC DNA]</scope>
    <source>
        <strain evidence="3">NZE10 / CBS 128990</strain>
    </source>
</reference>
<evidence type="ECO:0000256" key="1">
    <source>
        <dbReference type="SAM" id="MobiDB-lite"/>
    </source>
</evidence>
<dbReference type="STRING" id="675120.M2YIG4"/>
<dbReference type="OrthoDB" id="5429780at2759"/>
<dbReference type="Proteomes" id="UP000016933">
    <property type="component" value="Unassembled WGS sequence"/>
</dbReference>
<protein>
    <submittedName>
        <fullName evidence="2">Uncharacterized protein</fullName>
    </submittedName>
</protein>
<dbReference type="OMA" id="REWIDCA"/>
<organism evidence="2 3">
    <name type="scientific">Dothistroma septosporum (strain NZE10 / CBS 128990)</name>
    <name type="common">Red band needle blight fungus</name>
    <name type="synonym">Mycosphaerella pini</name>
    <dbReference type="NCBI Taxonomy" id="675120"/>
    <lineage>
        <taxon>Eukaryota</taxon>
        <taxon>Fungi</taxon>
        <taxon>Dikarya</taxon>
        <taxon>Ascomycota</taxon>
        <taxon>Pezizomycotina</taxon>
        <taxon>Dothideomycetes</taxon>
        <taxon>Dothideomycetidae</taxon>
        <taxon>Mycosphaerellales</taxon>
        <taxon>Mycosphaerellaceae</taxon>
        <taxon>Dothistroma</taxon>
    </lineage>
</organism>
<feature type="compositionally biased region" description="Low complexity" evidence="1">
    <location>
        <begin position="1"/>
        <end position="15"/>
    </location>
</feature>
<gene>
    <name evidence="2" type="ORF">DOTSEDRAFT_28919</name>
</gene>
<sequence length="427" mass="48102">MSSESSNATSSSTSTGVNSIDFSDLTINTSPGTHITEPDESVNIPTNLESRETLVFLGLSDFRAEDIWKRWKALTATQMQNIDSIKFAKAALKERVAYDRSDVGSPDVDWAPELRKTGANEGLVRAIAGQHARYDGVRLTKSGREWIDCAMDWRWEWLLHINKASTARAMAGIPVTPSRSPIQVRMQTGDMQMGKEDYTEYTYDRGSNKVSGPDGKEPTFVPLWRGVTRLQAEHMWSGNMRTGTFSIDSMQDPPATDFSGRRSVQYWTPDLDGAKIYANYSKQIASPAGVALVRIEVPRDVLPKPLFLRYPNENWQRLIFCSRRGKDPEPRELSRQIAKASLLVGDTCSRFNSVYQGMSSWTEVKEKHTMKLPDGEIMTQYVFGHIMGDELEEAIDKLEHRTTIHHHEHPIIVYAPMDIVGLADKEA</sequence>
<reference evidence="3" key="1">
    <citation type="journal article" date="2012" name="PLoS Genet.">
        <title>The genomes of the fungal plant pathogens Cladosporium fulvum and Dothistroma septosporum reveal adaptation to different hosts and lifestyles but also signatures of common ancestry.</title>
        <authorList>
            <person name="de Wit P.J.G.M."/>
            <person name="van der Burgt A."/>
            <person name="Oekmen B."/>
            <person name="Stergiopoulos I."/>
            <person name="Abd-Elsalam K.A."/>
            <person name="Aerts A.L."/>
            <person name="Bahkali A.H."/>
            <person name="Beenen H.G."/>
            <person name="Chettri P."/>
            <person name="Cox M.P."/>
            <person name="Datema E."/>
            <person name="de Vries R.P."/>
            <person name="Dhillon B."/>
            <person name="Ganley A.R."/>
            <person name="Griffiths S.A."/>
            <person name="Guo Y."/>
            <person name="Hamelin R.C."/>
            <person name="Henrissat B."/>
            <person name="Kabir M.S."/>
            <person name="Jashni M.K."/>
            <person name="Kema G."/>
            <person name="Klaubauf S."/>
            <person name="Lapidus A."/>
            <person name="Levasseur A."/>
            <person name="Lindquist E."/>
            <person name="Mehrabi R."/>
            <person name="Ohm R.A."/>
            <person name="Owen T.J."/>
            <person name="Salamov A."/>
            <person name="Schwelm A."/>
            <person name="Schijlen E."/>
            <person name="Sun H."/>
            <person name="van den Burg H.A."/>
            <person name="van Ham R.C.H.J."/>
            <person name="Zhang S."/>
            <person name="Goodwin S.B."/>
            <person name="Grigoriev I.V."/>
            <person name="Collemare J."/>
            <person name="Bradshaw R.E."/>
        </authorList>
    </citation>
    <scope>NUCLEOTIDE SEQUENCE [LARGE SCALE GENOMIC DNA]</scope>
    <source>
        <strain evidence="3">NZE10 / CBS 128990</strain>
    </source>
</reference>
<dbReference type="eggNOG" id="ENOG502T28S">
    <property type="taxonomic scope" value="Eukaryota"/>
</dbReference>
<dbReference type="AlphaFoldDB" id="M2YIG4"/>